<feature type="compositionally biased region" description="Low complexity" evidence="1">
    <location>
        <begin position="254"/>
        <end position="271"/>
    </location>
</feature>
<evidence type="ECO:0000313" key="2">
    <source>
        <dbReference type="EMBL" id="KIY67093.1"/>
    </source>
</evidence>
<dbReference type="Proteomes" id="UP000054007">
    <property type="component" value="Unassembled WGS sequence"/>
</dbReference>
<feature type="compositionally biased region" description="Low complexity" evidence="1">
    <location>
        <begin position="289"/>
        <end position="303"/>
    </location>
</feature>
<reference evidence="2 3" key="1">
    <citation type="journal article" date="2015" name="Fungal Genet. Biol.">
        <title>Evolution of novel wood decay mechanisms in Agaricales revealed by the genome sequences of Fistulina hepatica and Cylindrobasidium torrendii.</title>
        <authorList>
            <person name="Floudas D."/>
            <person name="Held B.W."/>
            <person name="Riley R."/>
            <person name="Nagy L.G."/>
            <person name="Koehler G."/>
            <person name="Ransdell A.S."/>
            <person name="Younus H."/>
            <person name="Chow J."/>
            <person name="Chiniquy J."/>
            <person name="Lipzen A."/>
            <person name="Tritt A."/>
            <person name="Sun H."/>
            <person name="Haridas S."/>
            <person name="LaButti K."/>
            <person name="Ohm R.A."/>
            <person name="Kues U."/>
            <person name="Blanchette R.A."/>
            <person name="Grigoriev I.V."/>
            <person name="Minto R.E."/>
            <person name="Hibbett D.S."/>
        </authorList>
    </citation>
    <scope>NUCLEOTIDE SEQUENCE [LARGE SCALE GENOMIC DNA]</scope>
    <source>
        <strain evidence="2 3">FP15055 ss-10</strain>
    </source>
</reference>
<accession>A0A0D7B936</accession>
<protein>
    <submittedName>
        <fullName evidence="2">Uncharacterized protein</fullName>
    </submittedName>
</protein>
<proteinExistence type="predicted"/>
<sequence length="416" mass="46151">MASNLVSLFVHSNSKGKYMSCGAQWIATGSPLGEHDFVWKYVQDPSQSMGYILAVKLLLGYIIGSLKSSRPIKGPITVQTDIAYVHEWFSILLPYCRESGQWVIPQGEDYYSYKPMLEPQLAEFKAIGFILSAHPEIDLNFKKVNSKAHGMPSHDLIHDLVTGTGWSNPKRERDLKPHDRVERQRQAFKSIYMELSKSSDPDLKRLAQNALELARRTSERCRYFCPIPATSSPTKNKSPHARVQNSSSNPTSHTQLPKTSSTSPSKQPTKQASPRTQTPEPSRARSSKHASSSSAKSETSFTSSPGVVIIQRTSVKKVMAAPPSISLRPISRDKCAQLQASVVERAESPPAAASSTRQQMPTEVTPLPKPPSFQLDIPPVKYMKNGVLSVLPRSLPSRIRRKPWAGDCYEEPDVEG</sequence>
<feature type="compositionally biased region" description="Polar residues" evidence="1">
    <location>
        <begin position="243"/>
        <end position="253"/>
    </location>
</feature>
<gene>
    <name evidence="2" type="ORF">CYLTODRAFT_490938</name>
</gene>
<feature type="region of interest" description="Disordered" evidence="1">
    <location>
        <begin position="228"/>
        <end position="303"/>
    </location>
</feature>
<name>A0A0D7B936_9AGAR</name>
<dbReference type="EMBL" id="KN880535">
    <property type="protein sequence ID" value="KIY67093.1"/>
    <property type="molecule type" value="Genomic_DNA"/>
</dbReference>
<feature type="region of interest" description="Disordered" evidence="1">
    <location>
        <begin position="346"/>
        <end position="374"/>
    </location>
</feature>
<evidence type="ECO:0000256" key="1">
    <source>
        <dbReference type="SAM" id="MobiDB-lite"/>
    </source>
</evidence>
<organism evidence="2 3">
    <name type="scientific">Cylindrobasidium torrendii FP15055 ss-10</name>
    <dbReference type="NCBI Taxonomy" id="1314674"/>
    <lineage>
        <taxon>Eukaryota</taxon>
        <taxon>Fungi</taxon>
        <taxon>Dikarya</taxon>
        <taxon>Basidiomycota</taxon>
        <taxon>Agaricomycotina</taxon>
        <taxon>Agaricomycetes</taxon>
        <taxon>Agaricomycetidae</taxon>
        <taxon>Agaricales</taxon>
        <taxon>Marasmiineae</taxon>
        <taxon>Physalacriaceae</taxon>
        <taxon>Cylindrobasidium</taxon>
    </lineage>
</organism>
<dbReference type="AlphaFoldDB" id="A0A0D7B936"/>
<keyword evidence="3" id="KW-1185">Reference proteome</keyword>
<evidence type="ECO:0000313" key="3">
    <source>
        <dbReference type="Proteomes" id="UP000054007"/>
    </source>
</evidence>